<feature type="transmembrane region" description="Helical" evidence="4">
    <location>
        <begin position="252"/>
        <end position="270"/>
    </location>
</feature>
<feature type="transmembrane region" description="Helical" evidence="4">
    <location>
        <begin position="342"/>
        <end position="364"/>
    </location>
</feature>
<keyword evidence="3 4" id="KW-0472">Membrane</keyword>
<name>A0ABY4E7S2_VITST</name>
<evidence type="ECO:0000259" key="5">
    <source>
        <dbReference type="PROSITE" id="PS50850"/>
    </source>
</evidence>
<dbReference type="PANTHER" id="PTHR23531">
    <property type="entry name" value="QUINOLENE RESISTANCE PROTEIN NORA"/>
    <property type="match status" value="1"/>
</dbReference>
<feature type="transmembrane region" description="Helical" evidence="4">
    <location>
        <begin position="50"/>
        <end position="73"/>
    </location>
</feature>
<reference evidence="6" key="1">
    <citation type="submission" date="2021-12" db="EMBL/GenBank/DDBJ databases">
        <authorList>
            <person name="Veyrier F.J."/>
        </authorList>
    </citation>
    <scope>NUCLEOTIDE SEQUENCE</scope>
    <source>
        <strain evidence="6">SAG 1488-6</strain>
    </source>
</reference>
<dbReference type="RefSeq" id="WP_211206685.1">
    <property type="nucleotide sequence ID" value="NZ_CP091512.1"/>
</dbReference>
<keyword evidence="1 4" id="KW-0812">Transmembrane</keyword>
<evidence type="ECO:0000313" key="6">
    <source>
        <dbReference type="EMBL" id="UOO91499.1"/>
    </source>
</evidence>
<feature type="transmembrane region" description="Helical" evidence="4">
    <location>
        <begin position="144"/>
        <end position="168"/>
    </location>
</feature>
<evidence type="ECO:0000256" key="4">
    <source>
        <dbReference type="SAM" id="Phobius"/>
    </source>
</evidence>
<proteinExistence type="predicted"/>
<accession>A0ABY4E7S2</accession>
<dbReference type="PANTHER" id="PTHR23531:SF1">
    <property type="entry name" value="QUINOLENE RESISTANCE PROTEIN NORA"/>
    <property type="match status" value="1"/>
</dbReference>
<dbReference type="Proteomes" id="UP000832034">
    <property type="component" value="Chromosome"/>
</dbReference>
<evidence type="ECO:0000313" key="7">
    <source>
        <dbReference type="Proteomes" id="UP000832034"/>
    </source>
</evidence>
<gene>
    <name evidence="6" type="ORF">LVJ81_07420</name>
</gene>
<dbReference type="PROSITE" id="PS50850">
    <property type="entry name" value="MFS"/>
    <property type="match status" value="1"/>
</dbReference>
<feature type="transmembrane region" description="Helical" evidence="4">
    <location>
        <begin position="219"/>
        <end position="240"/>
    </location>
</feature>
<evidence type="ECO:0000256" key="3">
    <source>
        <dbReference type="ARBA" id="ARBA00023136"/>
    </source>
</evidence>
<feature type="domain" description="Major facilitator superfamily (MFS) profile" evidence="5">
    <location>
        <begin position="18"/>
        <end position="394"/>
    </location>
</feature>
<feature type="transmembrane region" description="Helical" evidence="4">
    <location>
        <begin position="85"/>
        <end position="102"/>
    </location>
</feature>
<feature type="transmembrane region" description="Helical" evidence="4">
    <location>
        <begin position="282"/>
        <end position="298"/>
    </location>
</feature>
<evidence type="ECO:0000256" key="2">
    <source>
        <dbReference type="ARBA" id="ARBA00022989"/>
    </source>
</evidence>
<keyword evidence="2 4" id="KW-1133">Transmembrane helix</keyword>
<organism evidence="6 7">
    <name type="scientific">Vitreoscilla stercoraria</name>
    <dbReference type="NCBI Taxonomy" id="61"/>
    <lineage>
        <taxon>Bacteria</taxon>
        <taxon>Pseudomonadati</taxon>
        <taxon>Pseudomonadota</taxon>
        <taxon>Betaproteobacteria</taxon>
        <taxon>Neisseriales</taxon>
        <taxon>Neisseriaceae</taxon>
        <taxon>Vitreoscilla</taxon>
    </lineage>
</organism>
<dbReference type="CDD" id="cd17489">
    <property type="entry name" value="MFS_YfcJ_like"/>
    <property type="match status" value="1"/>
</dbReference>
<dbReference type="SUPFAM" id="SSF103473">
    <property type="entry name" value="MFS general substrate transporter"/>
    <property type="match status" value="1"/>
</dbReference>
<feature type="transmembrane region" description="Helical" evidence="4">
    <location>
        <begin position="370"/>
        <end position="389"/>
    </location>
</feature>
<dbReference type="InterPro" id="IPR036259">
    <property type="entry name" value="MFS_trans_sf"/>
</dbReference>
<keyword evidence="7" id="KW-1185">Reference proteome</keyword>
<dbReference type="Pfam" id="PF07690">
    <property type="entry name" value="MFS_1"/>
    <property type="match status" value="2"/>
</dbReference>
<dbReference type="InterPro" id="IPR052714">
    <property type="entry name" value="MFS_Exporter"/>
</dbReference>
<dbReference type="InterPro" id="IPR020846">
    <property type="entry name" value="MFS_dom"/>
</dbReference>
<dbReference type="InterPro" id="IPR011701">
    <property type="entry name" value="MFS"/>
</dbReference>
<evidence type="ECO:0000256" key="1">
    <source>
        <dbReference type="ARBA" id="ARBA00022692"/>
    </source>
</evidence>
<dbReference type="EMBL" id="CP091512">
    <property type="protein sequence ID" value="UOO91499.1"/>
    <property type="molecule type" value="Genomic_DNA"/>
</dbReference>
<reference evidence="6" key="2">
    <citation type="journal article" date="2022" name="Res Sq">
        <title>Evolution of multicellular longitudinally dividing oral cavity symbionts (Neisseriaceae).</title>
        <authorList>
            <person name="Nyongesa S."/>
            <person name="Weber P."/>
            <person name="Bernet E."/>
            <person name="Pullido F."/>
            <person name="Nieckarz M."/>
            <person name="Delaby M."/>
            <person name="Nieves C."/>
            <person name="Viehboeck T."/>
            <person name="Krause N."/>
            <person name="Rivera-Millot A."/>
            <person name="Nakamura A."/>
            <person name="Vischer N."/>
            <person name="VanNieuwenhze M."/>
            <person name="Brun Y."/>
            <person name="Cava F."/>
            <person name="Bulgheresi S."/>
            <person name="Veyrier F."/>
        </authorList>
    </citation>
    <scope>NUCLEOTIDE SEQUENCE</scope>
    <source>
        <strain evidence="6">SAG 1488-6</strain>
    </source>
</reference>
<dbReference type="Gene3D" id="1.20.1250.20">
    <property type="entry name" value="MFS general substrate transporter like domains"/>
    <property type="match status" value="2"/>
</dbReference>
<feature type="transmembrane region" description="Helical" evidence="4">
    <location>
        <begin position="174"/>
        <end position="198"/>
    </location>
</feature>
<feature type="transmembrane region" description="Helical" evidence="4">
    <location>
        <begin position="114"/>
        <end position="132"/>
    </location>
</feature>
<sequence>MSDVISPNMASYRLWTRHFIAAGLINFALILVFYLLLVVITVYSQQAYQASLSMGGLITGLFIVGALVGRLSIGSLMPKMGLKPTLMLGLSGFALASLLYFIKINIELLLLTRFAQGFMVGVSSTAIGTWAAQIIPAARKGEGISYFGMSSTLATAIGPFVGITLMQYSSFNVLFGLCTAISVAIWVLAFIMPMPALHQSKTQQVSHGFNINKYFEVKALPVFWVLMLISLSYASVLAFINLYATEQDLLNTAKWFFLVYALAVLVSRPFTGRLLDSHGANAVMYPAFILFALGLGLLSQADNGMMLLGSAVLMGLGFGNMQSSTQAIIVRMAEPHRIGVATTTFFIAMEIGLGFGPFVLGLLLPFTGFQYLYVMMAILVLISMFLYHVGPSKRERQSH</sequence>
<protein>
    <submittedName>
        <fullName evidence="6">MFS transporter</fullName>
    </submittedName>
</protein>
<feature type="transmembrane region" description="Helical" evidence="4">
    <location>
        <begin position="20"/>
        <end position="44"/>
    </location>
</feature>